<feature type="compositionally biased region" description="Acidic residues" evidence="1">
    <location>
        <begin position="211"/>
        <end position="222"/>
    </location>
</feature>
<evidence type="ECO:0000313" key="4">
    <source>
        <dbReference type="Proteomes" id="UP000660729"/>
    </source>
</evidence>
<organism evidence="3 4">
    <name type="scientific">Pseudocercospora fuligena</name>
    <dbReference type="NCBI Taxonomy" id="685502"/>
    <lineage>
        <taxon>Eukaryota</taxon>
        <taxon>Fungi</taxon>
        <taxon>Dikarya</taxon>
        <taxon>Ascomycota</taxon>
        <taxon>Pezizomycotina</taxon>
        <taxon>Dothideomycetes</taxon>
        <taxon>Dothideomycetidae</taxon>
        <taxon>Mycosphaerellales</taxon>
        <taxon>Mycosphaerellaceae</taxon>
        <taxon>Pseudocercospora</taxon>
    </lineage>
</organism>
<evidence type="ECO:0000313" key="3">
    <source>
        <dbReference type="EMBL" id="KAF7188994.1"/>
    </source>
</evidence>
<proteinExistence type="predicted"/>
<dbReference type="InterPro" id="IPR011333">
    <property type="entry name" value="SKP1/BTB/POZ_sf"/>
</dbReference>
<dbReference type="AlphaFoldDB" id="A0A8H6RCC8"/>
<accession>A0A8H6RCC8</accession>
<dbReference type="Gene3D" id="3.30.710.10">
    <property type="entry name" value="Potassium Channel Kv1.1, Chain A"/>
    <property type="match status" value="1"/>
</dbReference>
<feature type="domain" description="BTB" evidence="2">
    <location>
        <begin position="87"/>
        <end position="163"/>
    </location>
</feature>
<dbReference type="OrthoDB" id="3629740at2759"/>
<evidence type="ECO:0000256" key="1">
    <source>
        <dbReference type="SAM" id="MobiDB-lite"/>
    </source>
</evidence>
<protein>
    <recommendedName>
        <fullName evidence="2">BTB domain-containing protein</fullName>
    </recommendedName>
</protein>
<dbReference type="PANTHER" id="PTHR47843">
    <property type="entry name" value="BTB DOMAIN-CONTAINING PROTEIN-RELATED"/>
    <property type="match status" value="1"/>
</dbReference>
<comment type="caution">
    <text evidence="3">The sequence shown here is derived from an EMBL/GenBank/DDBJ whole genome shotgun (WGS) entry which is preliminary data.</text>
</comment>
<dbReference type="Proteomes" id="UP000660729">
    <property type="component" value="Unassembled WGS sequence"/>
</dbReference>
<dbReference type="PANTHER" id="PTHR47843:SF2">
    <property type="entry name" value="BTB DOMAIN-CONTAINING PROTEIN"/>
    <property type="match status" value="1"/>
</dbReference>
<feature type="region of interest" description="Disordered" evidence="1">
    <location>
        <begin position="204"/>
        <end position="258"/>
    </location>
</feature>
<keyword evidence="4" id="KW-1185">Reference proteome</keyword>
<name>A0A8H6RCC8_9PEZI</name>
<evidence type="ECO:0000259" key="2">
    <source>
        <dbReference type="PROSITE" id="PS50097"/>
    </source>
</evidence>
<reference evidence="3" key="1">
    <citation type="submission" date="2020-04" db="EMBL/GenBank/DDBJ databases">
        <title>Draft genome resource of the tomato pathogen Pseudocercospora fuligena.</title>
        <authorList>
            <person name="Zaccaron A."/>
        </authorList>
    </citation>
    <scope>NUCLEOTIDE SEQUENCE</scope>
    <source>
        <strain evidence="3">PF001</strain>
    </source>
</reference>
<dbReference type="PROSITE" id="PS50097">
    <property type="entry name" value="BTB"/>
    <property type="match status" value="1"/>
</dbReference>
<gene>
    <name evidence="3" type="ORF">HII31_09684</name>
</gene>
<dbReference type="EMBL" id="JABCIY010000202">
    <property type="protein sequence ID" value="KAF7188994.1"/>
    <property type="molecule type" value="Genomic_DNA"/>
</dbReference>
<sequence>MPRSPSTSKANPTAPFNLPPRLHRIACYQIHQRSNPPQRRRGSAAVKRADCIMSSVRRRAMPSTEGLDPSEDVFMLQKTIVSAELFNPVLVTINVVDEGETKSFNVPRALITARSEYFEKAFRGPFKEAVKKEITLKDDKIATHWSFAIFVQWLYTGRVYLDESASMQVACEGTQKRKWSDDGDDEAKVKRIKEISRATETNLVIAPVEGQGDDDEDDEAEQGSDIVIDRGSDVSFEDYSPAGSAKDTSEEPEEEEASRPITWVWRDLFDLFIFTDKYDCPALRHQMLVYIQLKLFMCRPREYLGPGPRDTQYAIENIPTSSPLYRLLVDFWAHYYIKDAGQDCLSGFPSSFLADCLLELSRFDDASSRPRGYRRYSHGNDGTRPVFRFPCYYHDHRNDDEATKQRCDAQWAYLISTYCE</sequence>
<dbReference type="SUPFAM" id="SSF54695">
    <property type="entry name" value="POZ domain"/>
    <property type="match status" value="1"/>
</dbReference>
<dbReference type="Pfam" id="PF00651">
    <property type="entry name" value="BTB"/>
    <property type="match status" value="1"/>
</dbReference>
<dbReference type="CDD" id="cd18186">
    <property type="entry name" value="BTB_POZ_ZBTB_KLHL-like"/>
    <property type="match status" value="1"/>
</dbReference>
<dbReference type="InterPro" id="IPR000210">
    <property type="entry name" value="BTB/POZ_dom"/>
</dbReference>